<reference evidence="2" key="2">
    <citation type="submission" date="2022-01" db="EMBL/GenBank/DDBJ databases">
        <authorList>
            <person name="Yamashiro T."/>
            <person name="Shiraishi A."/>
            <person name="Satake H."/>
            <person name="Nakayama K."/>
        </authorList>
    </citation>
    <scope>NUCLEOTIDE SEQUENCE</scope>
</reference>
<comment type="caution">
    <text evidence="2">The sequence shown here is derived from an EMBL/GenBank/DDBJ whole genome shotgun (WGS) entry which is preliminary data.</text>
</comment>
<proteinExistence type="predicted"/>
<name>A0ABQ5ITB6_9ASTR</name>
<protein>
    <submittedName>
        <fullName evidence="2">Uncharacterized protein</fullName>
    </submittedName>
</protein>
<gene>
    <name evidence="2" type="ORF">Tco_1113419</name>
</gene>
<accession>A0ABQ5ITB6</accession>
<feature type="compositionally biased region" description="Basic and acidic residues" evidence="1">
    <location>
        <begin position="155"/>
        <end position="177"/>
    </location>
</feature>
<sequence>MTRMTGKFVLLKEYAQQKPLEKIRGEEKRNDKTDETLDNTEKPIVIETEIPVMEAKKSNETKNKPIKKAERKEVEEVRSSRPVEYYLKHRINEKLIDGLFDIIGSDVNVKPYSTYMKLTDERPVETDIRLALASHSYIYPLGIDEDVLVEASPEMGRKDKTSLRKGDEVQPMEEQKFKGKHPTLIATKEEMDDEG</sequence>
<feature type="region of interest" description="Disordered" evidence="1">
    <location>
        <begin position="20"/>
        <end position="41"/>
    </location>
</feature>
<dbReference type="Proteomes" id="UP001151760">
    <property type="component" value="Unassembled WGS sequence"/>
</dbReference>
<keyword evidence="3" id="KW-1185">Reference proteome</keyword>
<feature type="region of interest" description="Disordered" evidence="1">
    <location>
        <begin position="154"/>
        <end position="195"/>
    </location>
</feature>
<dbReference type="EMBL" id="BQNB010021119">
    <property type="protein sequence ID" value="GJU03081.1"/>
    <property type="molecule type" value="Genomic_DNA"/>
</dbReference>
<evidence type="ECO:0000313" key="3">
    <source>
        <dbReference type="Proteomes" id="UP001151760"/>
    </source>
</evidence>
<reference evidence="2" key="1">
    <citation type="journal article" date="2022" name="Int. J. Mol. Sci.">
        <title>Draft Genome of Tanacetum Coccineum: Genomic Comparison of Closely Related Tanacetum-Family Plants.</title>
        <authorList>
            <person name="Yamashiro T."/>
            <person name="Shiraishi A."/>
            <person name="Nakayama K."/>
            <person name="Satake H."/>
        </authorList>
    </citation>
    <scope>NUCLEOTIDE SEQUENCE</scope>
</reference>
<evidence type="ECO:0000256" key="1">
    <source>
        <dbReference type="SAM" id="MobiDB-lite"/>
    </source>
</evidence>
<evidence type="ECO:0000313" key="2">
    <source>
        <dbReference type="EMBL" id="GJU03081.1"/>
    </source>
</evidence>
<organism evidence="2 3">
    <name type="scientific">Tanacetum coccineum</name>
    <dbReference type="NCBI Taxonomy" id="301880"/>
    <lineage>
        <taxon>Eukaryota</taxon>
        <taxon>Viridiplantae</taxon>
        <taxon>Streptophyta</taxon>
        <taxon>Embryophyta</taxon>
        <taxon>Tracheophyta</taxon>
        <taxon>Spermatophyta</taxon>
        <taxon>Magnoliopsida</taxon>
        <taxon>eudicotyledons</taxon>
        <taxon>Gunneridae</taxon>
        <taxon>Pentapetalae</taxon>
        <taxon>asterids</taxon>
        <taxon>campanulids</taxon>
        <taxon>Asterales</taxon>
        <taxon>Asteraceae</taxon>
        <taxon>Asteroideae</taxon>
        <taxon>Anthemideae</taxon>
        <taxon>Anthemidinae</taxon>
        <taxon>Tanacetum</taxon>
    </lineage>
</organism>